<keyword evidence="3" id="KW-1185">Reference proteome</keyword>
<feature type="compositionally biased region" description="Basic residues" evidence="1">
    <location>
        <begin position="265"/>
        <end position="275"/>
    </location>
</feature>
<dbReference type="EMBL" id="MU858227">
    <property type="protein sequence ID" value="KAK4208814.1"/>
    <property type="molecule type" value="Genomic_DNA"/>
</dbReference>
<feature type="region of interest" description="Disordered" evidence="1">
    <location>
        <begin position="264"/>
        <end position="283"/>
    </location>
</feature>
<evidence type="ECO:0000256" key="1">
    <source>
        <dbReference type="SAM" id="MobiDB-lite"/>
    </source>
</evidence>
<accession>A0AAN6XY38</accession>
<reference evidence="2" key="1">
    <citation type="journal article" date="2023" name="Mol. Phylogenet. Evol.">
        <title>Genome-scale phylogeny and comparative genomics of the fungal order Sordariales.</title>
        <authorList>
            <person name="Hensen N."/>
            <person name="Bonometti L."/>
            <person name="Westerberg I."/>
            <person name="Brannstrom I.O."/>
            <person name="Guillou S."/>
            <person name="Cros-Aarteil S."/>
            <person name="Calhoun S."/>
            <person name="Haridas S."/>
            <person name="Kuo A."/>
            <person name="Mondo S."/>
            <person name="Pangilinan J."/>
            <person name="Riley R."/>
            <person name="LaButti K."/>
            <person name="Andreopoulos B."/>
            <person name="Lipzen A."/>
            <person name="Chen C."/>
            <person name="Yan M."/>
            <person name="Daum C."/>
            <person name="Ng V."/>
            <person name="Clum A."/>
            <person name="Steindorff A."/>
            <person name="Ohm R.A."/>
            <person name="Martin F."/>
            <person name="Silar P."/>
            <person name="Natvig D.O."/>
            <person name="Lalanne C."/>
            <person name="Gautier V."/>
            <person name="Ament-Velasquez S.L."/>
            <person name="Kruys A."/>
            <person name="Hutchinson M.I."/>
            <person name="Powell A.J."/>
            <person name="Barry K."/>
            <person name="Miller A.N."/>
            <person name="Grigoriev I.V."/>
            <person name="Debuchy R."/>
            <person name="Gladieux P."/>
            <person name="Hiltunen Thoren M."/>
            <person name="Johannesson H."/>
        </authorList>
    </citation>
    <scope>NUCLEOTIDE SEQUENCE</scope>
    <source>
        <strain evidence="2">PSN293</strain>
    </source>
</reference>
<reference evidence="2" key="2">
    <citation type="submission" date="2023-05" db="EMBL/GenBank/DDBJ databases">
        <authorList>
            <consortium name="Lawrence Berkeley National Laboratory"/>
            <person name="Steindorff A."/>
            <person name="Hensen N."/>
            <person name="Bonometti L."/>
            <person name="Westerberg I."/>
            <person name="Brannstrom I.O."/>
            <person name="Guillou S."/>
            <person name="Cros-Aarteil S."/>
            <person name="Calhoun S."/>
            <person name="Haridas S."/>
            <person name="Kuo A."/>
            <person name="Mondo S."/>
            <person name="Pangilinan J."/>
            <person name="Riley R."/>
            <person name="Labutti K."/>
            <person name="Andreopoulos B."/>
            <person name="Lipzen A."/>
            <person name="Chen C."/>
            <person name="Yanf M."/>
            <person name="Daum C."/>
            <person name="Ng V."/>
            <person name="Clum A."/>
            <person name="Ohm R."/>
            <person name="Martin F."/>
            <person name="Silar P."/>
            <person name="Natvig D."/>
            <person name="Lalanne C."/>
            <person name="Gautier V."/>
            <person name="Ament-Velasquez S.L."/>
            <person name="Kruys A."/>
            <person name="Hutchinson M.I."/>
            <person name="Powell A.J."/>
            <person name="Barry K."/>
            <person name="Miller A.N."/>
            <person name="Grigoriev I.V."/>
            <person name="Debuchy R."/>
            <person name="Gladieux P."/>
            <person name="Thoren M.H."/>
            <person name="Johannesson H."/>
        </authorList>
    </citation>
    <scope>NUCLEOTIDE SEQUENCE</scope>
    <source>
        <strain evidence="2">PSN293</strain>
    </source>
</reference>
<name>A0AAN6XY38_9PEZI</name>
<organism evidence="2 3">
    <name type="scientific">Rhypophila decipiens</name>
    <dbReference type="NCBI Taxonomy" id="261697"/>
    <lineage>
        <taxon>Eukaryota</taxon>
        <taxon>Fungi</taxon>
        <taxon>Dikarya</taxon>
        <taxon>Ascomycota</taxon>
        <taxon>Pezizomycotina</taxon>
        <taxon>Sordariomycetes</taxon>
        <taxon>Sordariomycetidae</taxon>
        <taxon>Sordariales</taxon>
        <taxon>Naviculisporaceae</taxon>
        <taxon>Rhypophila</taxon>
    </lineage>
</organism>
<sequence>MLFVSDSFDGCPLIGIEPTGQTSAAVPPPPVWSLAAAPNIIVVPALAAYYCYRTSELSNKLGANPTLCQFLGRGGGDSSSSSSSGSVTDDEPDSHSESESESDSYGPQSIIPWSEDPHPRPIVGGPADSRKLRVFWRMVHYLKLVSTSTQGLADVWVGSTFGLGLGSRWSVLTRRLLVPVEYIGGSAGWLRWLLEPLVIICCWSSHLVHCRRVCAAELWSEVAKLDSISSRSASLKSFKDALLPEMNPCSAALPRSPACTAPWRAQRRRSSRRRAGGKEDRKLRSGRCNLEAIGSSAGDFSNWKSARRIHGLGPALDHRAALMERVLEVDPLQEIPVAQLCVVLPPVLLHGELSVADHLGGELAARKTGSAGAGRGHRRLR</sequence>
<dbReference type="Proteomes" id="UP001301769">
    <property type="component" value="Unassembled WGS sequence"/>
</dbReference>
<dbReference type="AlphaFoldDB" id="A0AAN6XY38"/>
<gene>
    <name evidence="2" type="ORF">QBC37DRAFT_404908</name>
</gene>
<comment type="caution">
    <text evidence="2">The sequence shown here is derived from an EMBL/GenBank/DDBJ whole genome shotgun (WGS) entry which is preliminary data.</text>
</comment>
<evidence type="ECO:0000313" key="3">
    <source>
        <dbReference type="Proteomes" id="UP001301769"/>
    </source>
</evidence>
<feature type="region of interest" description="Disordered" evidence="1">
    <location>
        <begin position="74"/>
        <end position="119"/>
    </location>
</feature>
<evidence type="ECO:0000313" key="2">
    <source>
        <dbReference type="EMBL" id="KAK4208814.1"/>
    </source>
</evidence>
<protein>
    <submittedName>
        <fullName evidence="2">Uncharacterized protein</fullName>
    </submittedName>
</protein>
<proteinExistence type="predicted"/>